<sequence>TTLSVLSCFADASKSACVGSSEQKKVWWCRSSGWLVSLEATLQRTGQQQATTLMIMNKVLEMQDLRDVQDALWPARTAWRNIGIRLKLPIHDLDAIDEEGGKPGEKFTRMLTTCLKRLEPLTWKDLKDVLNHQTVGMGDVAKELQIQDIN</sequence>
<feature type="non-terminal residue" evidence="1">
    <location>
        <position position="1"/>
    </location>
</feature>
<keyword evidence="2" id="KW-1185">Reference proteome</keyword>
<evidence type="ECO:0000313" key="2">
    <source>
        <dbReference type="Proteomes" id="UP001174909"/>
    </source>
</evidence>
<organism evidence="1 2">
    <name type="scientific">Geodia barretti</name>
    <name type="common">Barrett's horny sponge</name>
    <dbReference type="NCBI Taxonomy" id="519541"/>
    <lineage>
        <taxon>Eukaryota</taxon>
        <taxon>Metazoa</taxon>
        <taxon>Porifera</taxon>
        <taxon>Demospongiae</taxon>
        <taxon>Heteroscleromorpha</taxon>
        <taxon>Tetractinellida</taxon>
        <taxon>Astrophorina</taxon>
        <taxon>Geodiidae</taxon>
        <taxon>Geodia</taxon>
    </lineage>
</organism>
<dbReference type="InterPro" id="IPR011029">
    <property type="entry name" value="DEATH-like_dom_sf"/>
</dbReference>
<comment type="caution">
    <text evidence="1">The sequence shown here is derived from an EMBL/GenBank/DDBJ whole genome shotgun (WGS) entry which is preliminary data.</text>
</comment>
<name>A0AA35S6X7_GEOBA</name>
<reference evidence="1" key="1">
    <citation type="submission" date="2023-03" db="EMBL/GenBank/DDBJ databases">
        <authorList>
            <person name="Steffen K."/>
            <person name="Cardenas P."/>
        </authorList>
    </citation>
    <scope>NUCLEOTIDE SEQUENCE</scope>
</reference>
<evidence type="ECO:0000313" key="1">
    <source>
        <dbReference type="EMBL" id="CAI8024598.1"/>
    </source>
</evidence>
<accession>A0AA35S6X7</accession>
<dbReference type="Gene3D" id="1.10.533.10">
    <property type="entry name" value="Death Domain, Fas"/>
    <property type="match status" value="1"/>
</dbReference>
<protein>
    <submittedName>
        <fullName evidence="1">Uncharacterized protein</fullName>
    </submittedName>
</protein>
<proteinExistence type="predicted"/>
<gene>
    <name evidence="1" type="ORF">GBAR_LOCUS14288</name>
</gene>
<dbReference type="EMBL" id="CASHTH010002087">
    <property type="protein sequence ID" value="CAI8024598.1"/>
    <property type="molecule type" value="Genomic_DNA"/>
</dbReference>
<dbReference type="Proteomes" id="UP001174909">
    <property type="component" value="Unassembled WGS sequence"/>
</dbReference>
<dbReference type="AlphaFoldDB" id="A0AA35S6X7"/>